<evidence type="ECO:0000313" key="3">
    <source>
        <dbReference type="EMBL" id="CAF4783878.1"/>
    </source>
</evidence>
<feature type="compositionally biased region" description="Polar residues" evidence="1">
    <location>
        <begin position="38"/>
        <end position="55"/>
    </location>
</feature>
<feature type="non-terminal residue" evidence="3">
    <location>
        <position position="1"/>
    </location>
</feature>
<proteinExistence type="predicted"/>
<feature type="non-terminal residue" evidence="3">
    <location>
        <position position="63"/>
    </location>
</feature>
<organism evidence="3 4">
    <name type="scientific">Rotaria magnacalcarata</name>
    <dbReference type="NCBI Taxonomy" id="392030"/>
    <lineage>
        <taxon>Eukaryota</taxon>
        <taxon>Metazoa</taxon>
        <taxon>Spiralia</taxon>
        <taxon>Gnathifera</taxon>
        <taxon>Rotifera</taxon>
        <taxon>Eurotatoria</taxon>
        <taxon>Bdelloidea</taxon>
        <taxon>Philodinida</taxon>
        <taxon>Philodinidae</taxon>
        <taxon>Rotaria</taxon>
    </lineage>
</organism>
<evidence type="ECO:0000256" key="1">
    <source>
        <dbReference type="SAM" id="MobiDB-lite"/>
    </source>
</evidence>
<name>A0A8S3B9R5_9BILA</name>
<reference evidence="3" key="1">
    <citation type="submission" date="2021-02" db="EMBL/GenBank/DDBJ databases">
        <authorList>
            <person name="Nowell W R."/>
        </authorList>
    </citation>
    <scope>NUCLEOTIDE SEQUENCE</scope>
</reference>
<dbReference type="Proteomes" id="UP000681967">
    <property type="component" value="Unassembled WGS sequence"/>
</dbReference>
<dbReference type="EMBL" id="CAJOBH010130767">
    <property type="protein sequence ID" value="CAF4756090.1"/>
    <property type="molecule type" value="Genomic_DNA"/>
</dbReference>
<evidence type="ECO:0000313" key="2">
    <source>
        <dbReference type="EMBL" id="CAF4756090.1"/>
    </source>
</evidence>
<dbReference type="AlphaFoldDB" id="A0A8S3B9R5"/>
<protein>
    <submittedName>
        <fullName evidence="3">Uncharacterized protein</fullName>
    </submittedName>
</protein>
<feature type="compositionally biased region" description="Polar residues" evidence="1">
    <location>
        <begin position="19"/>
        <end position="28"/>
    </location>
</feature>
<dbReference type="EMBL" id="CAJOBH010136365">
    <property type="protein sequence ID" value="CAF4783878.1"/>
    <property type="molecule type" value="Genomic_DNA"/>
</dbReference>
<accession>A0A8S3B9R5</accession>
<evidence type="ECO:0000313" key="4">
    <source>
        <dbReference type="Proteomes" id="UP000681967"/>
    </source>
</evidence>
<gene>
    <name evidence="2" type="ORF">BYL167_LOCUS46306</name>
    <name evidence="3" type="ORF">BYL167_LOCUS47430</name>
</gene>
<comment type="caution">
    <text evidence="3">The sequence shown here is derived from an EMBL/GenBank/DDBJ whole genome shotgun (WGS) entry which is preliminary data.</text>
</comment>
<feature type="region of interest" description="Disordered" evidence="1">
    <location>
        <begin position="1"/>
        <end position="63"/>
    </location>
</feature>
<sequence length="63" mass="6960">QKTYHPALKSVIHSERSKSPANDNPNSSIEHEFHRSEPTSPLSNSNSTDQSSPDTIINGIDMK</sequence>